<dbReference type="GO" id="GO:0003779">
    <property type="term" value="F:actin binding"/>
    <property type="evidence" value="ECO:0007669"/>
    <property type="project" value="UniProtKB-KW"/>
</dbReference>
<evidence type="ECO:0000256" key="1">
    <source>
        <dbReference type="ARBA" id="ARBA00004496"/>
    </source>
</evidence>
<evidence type="ECO:0000259" key="10">
    <source>
        <dbReference type="SMART" id="SM01166"/>
    </source>
</evidence>
<keyword evidence="5 8" id="KW-0677">Repeat</keyword>
<keyword evidence="6" id="KW-0009">Actin-binding</keyword>
<dbReference type="GO" id="GO:0005737">
    <property type="term" value="C:cytoplasm"/>
    <property type="evidence" value="ECO:0007669"/>
    <property type="project" value="UniProtKB-SubCell"/>
</dbReference>
<evidence type="ECO:0000256" key="7">
    <source>
        <dbReference type="PROSITE-ProRule" id="PRU00221"/>
    </source>
</evidence>
<comment type="similarity">
    <text evidence="2 8">Belongs to the WD repeat coronin family.</text>
</comment>
<dbReference type="Proteomes" id="UP000726737">
    <property type="component" value="Unassembled WGS sequence"/>
</dbReference>
<dbReference type="Pfam" id="PF16300">
    <property type="entry name" value="WD40_4"/>
    <property type="match status" value="2"/>
</dbReference>
<organism evidence="11 12">
    <name type="scientific">Mortierella polycephala</name>
    <dbReference type="NCBI Taxonomy" id="41804"/>
    <lineage>
        <taxon>Eukaryota</taxon>
        <taxon>Fungi</taxon>
        <taxon>Fungi incertae sedis</taxon>
        <taxon>Mucoromycota</taxon>
        <taxon>Mortierellomycotina</taxon>
        <taxon>Mortierellomycetes</taxon>
        <taxon>Mortierellales</taxon>
        <taxon>Mortierellaceae</taxon>
        <taxon>Mortierella</taxon>
    </lineage>
</organism>
<feature type="repeat" description="WD" evidence="7">
    <location>
        <begin position="78"/>
        <end position="120"/>
    </location>
</feature>
<dbReference type="SMART" id="SM01166">
    <property type="entry name" value="DUF1899"/>
    <property type="match status" value="2"/>
</dbReference>
<dbReference type="InterPro" id="IPR001680">
    <property type="entry name" value="WD40_rpt"/>
</dbReference>
<dbReference type="PROSITE" id="PS50082">
    <property type="entry name" value="WD_REPEATS_2"/>
    <property type="match status" value="3"/>
</dbReference>
<evidence type="ECO:0000256" key="3">
    <source>
        <dbReference type="ARBA" id="ARBA00022490"/>
    </source>
</evidence>
<comment type="subcellular location">
    <subcellularLocation>
        <location evidence="1">Cytoplasm</location>
    </subcellularLocation>
</comment>
<dbReference type="PANTHER" id="PTHR10856">
    <property type="entry name" value="CORONIN"/>
    <property type="match status" value="1"/>
</dbReference>
<dbReference type="PANTHER" id="PTHR10856:SF20">
    <property type="entry name" value="CORONIN-7"/>
    <property type="match status" value="1"/>
</dbReference>
<dbReference type="EMBL" id="JAAAJA010000086">
    <property type="protein sequence ID" value="KAG0262940.1"/>
    <property type="molecule type" value="Genomic_DNA"/>
</dbReference>
<accession>A0A9P6QAK2</accession>
<evidence type="ECO:0000313" key="11">
    <source>
        <dbReference type="EMBL" id="KAG0262940.1"/>
    </source>
</evidence>
<keyword evidence="4 7" id="KW-0853">WD repeat</keyword>
<dbReference type="InterPro" id="IPR015048">
    <property type="entry name" value="DUF1899"/>
</dbReference>
<dbReference type="InterPro" id="IPR015505">
    <property type="entry name" value="Coronin"/>
</dbReference>
<dbReference type="Pfam" id="PF08953">
    <property type="entry name" value="DUF1899"/>
    <property type="match status" value="2"/>
</dbReference>
<dbReference type="SMART" id="SM01167">
    <property type="entry name" value="DUF1900"/>
    <property type="match status" value="2"/>
</dbReference>
<evidence type="ECO:0000256" key="6">
    <source>
        <dbReference type="ARBA" id="ARBA00023203"/>
    </source>
</evidence>
<evidence type="ECO:0000256" key="5">
    <source>
        <dbReference type="ARBA" id="ARBA00022737"/>
    </source>
</evidence>
<proteinExistence type="inferred from homology"/>
<dbReference type="InterPro" id="IPR011047">
    <property type="entry name" value="Quinoprotein_ADH-like_sf"/>
</dbReference>
<dbReference type="Gene3D" id="2.130.10.10">
    <property type="entry name" value="YVTN repeat-like/Quinoprotein amine dehydrogenase"/>
    <property type="match status" value="2"/>
</dbReference>
<dbReference type="OrthoDB" id="347435at2759"/>
<evidence type="ECO:0000256" key="2">
    <source>
        <dbReference type="ARBA" id="ARBA00009482"/>
    </source>
</evidence>
<feature type="region of interest" description="Disordered" evidence="9">
    <location>
        <begin position="962"/>
        <end position="984"/>
    </location>
</feature>
<reference evidence="11" key="1">
    <citation type="journal article" date="2020" name="Fungal Divers.">
        <title>Resolving the Mortierellaceae phylogeny through synthesis of multi-gene phylogenetics and phylogenomics.</title>
        <authorList>
            <person name="Vandepol N."/>
            <person name="Liber J."/>
            <person name="Desiro A."/>
            <person name="Na H."/>
            <person name="Kennedy M."/>
            <person name="Barry K."/>
            <person name="Grigoriev I.V."/>
            <person name="Miller A.N."/>
            <person name="O'Donnell K."/>
            <person name="Stajich J.E."/>
            <person name="Bonito G."/>
        </authorList>
    </citation>
    <scope>NUCLEOTIDE SEQUENCE</scope>
    <source>
        <strain evidence="11">KOD948</strain>
    </source>
</reference>
<evidence type="ECO:0000256" key="4">
    <source>
        <dbReference type="ARBA" id="ARBA00022574"/>
    </source>
</evidence>
<sequence>MSKRLFANFSKYRNAVGKAAKHEDAYTDIKPSTSASTDTCQLVKVSRSWIAFKHAAGGTIGILRVQDFGRVGDKVHLLNTHAAGVADWEFSPFDANILFTGSVNGEIKAWQIVDENDLITTQLLCTIVTGTGKPVEAIVHHPTATGIIASASHNLVQIWDIAGKEDASSVNCASYTLTHPNTVSSLTWKADGTLLATTCKDNQLRVFDSRKQESPIQIGQGHAGNRPSRVIWLGERDLLFTVGFNKMREREYALWNSSDLAKPMELKRMDSSSALTVPLYDEDTSIVFIPSRGESTIRWIEVADSSPFMSEGVAFAAQGLVAGASLMPKQILNVMQTEIDRILTVSTNGIWPISVNVPRRTYLDFHADLYPDTKSAVPGLDASEWLQGEDRPVPRESLDPGMAGKPNWIRRGVSLSTPASVSPGTQIGAGAGTTVDTSAKARVEAGTEVKAKESMGNRASEPVVDISPKVVPVQAKSIISAISPPKDDTKKTMTPSSAAMKIATQKTSKFRFLTFKSYHTSEHFENISGLSISTTPECSLIEVNPKFIALPLHGSGGRIAILKTTEPGRVETKVPSLVCSSDLLGFKFDPFNPHLLVTASNDTKIKGWIIPNEGLDKENDATKPDWILEAPTMEKISLIMFHPRARDVLLSASVDRSDPTLRLWDLKSQKEVVAIKGHKDVIFSCDFNHTGTKIVSVCRDKMVRVWDALTGKLLQQGPSHDSVRSCRVLWLGESDMIASVGFGRGSQREILLYDANDLEGGPIGKKQMDNSPGVLVPHYDPDTSILGISARGDRVMKHFEILLGTREDAVTGKSLIVDIASLEQGSLQQDVAYLPKRYCNIKEAELAKMYRLTYNSVEVIRVSVPRNKKEFFQDELFPDTVDVETATMEASEFFAGVADIPPKRIHLCPPDMEPLSHHLAMTACKPQQGGSSLDKFLQGKQQVAEDEKKRLAMERMFETAKESKADRDTLVPDTGVVDNDEWDD</sequence>
<comment type="caution">
    <text evidence="11">The sequence shown here is derived from an EMBL/GenBank/DDBJ whole genome shotgun (WGS) entry which is preliminary data.</text>
</comment>
<evidence type="ECO:0000313" key="12">
    <source>
        <dbReference type="Proteomes" id="UP000726737"/>
    </source>
</evidence>
<evidence type="ECO:0000256" key="9">
    <source>
        <dbReference type="SAM" id="MobiDB-lite"/>
    </source>
</evidence>
<dbReference type="InterPro" id="IPR015943">
    <property type="entry name" value="WD40/YVTN_repeat-like_dom_sf"/>
</dbReference>
<gene>
    <name evidence="11" type="primary">CORO7</name>
    <name evidence="11" type="ORF">BG011_009536</name>
</gene>
<feature type="domain" description="DUF1899" evidence="10">
    <location>
        <begin position="8"/>
        <end position="69"/>
    </location>
</feature>
<dbReference type="AlphaFoldDB" id="A0A9P6QAK2"/>
<keyword evidence="3" id="KW-0963">Cytoplasm</keyword>
<feature type="domain" description="DUF1899" evidence="10">
    <location>
        <begin position="504"/>
        <end position="568"/>
    </location>
</feature>
<dbReference type="PROSITE" id="PS50294">
    <property type="entry name" value="WD_REPEATS_REGION"/>
    <property type="match status" value="1"/>
</dbReference>
<dbReference type="Pfam" id="PF00400">
    <property type="entry name" value="WD40"/>
    <property type="match status" value="2"/>
</dbReference>
<feature type="repeat" description="WD" evidence="7">
    <location>
        <begin position="675"/>
        <end position="716"/>
    </location>
</feature>
<name>A0A9P6QAK2_9FUNG</name>
<protein>
    <recommendedName>
        <fullName evidence="8">Coronin</fullName>
    </recommendedName>
</protein>
<dbReference type="SUPFAM" id="SSF50998">
    <property type="entry name" value="Quinoprotein alcohol dehydrogenase-like"/>
    <property type="match status" value="1"/>
</dbReference>
<keyword evidence="12" id="KW-1185">Reference proteome</keyword>
<dbReference type="SMART" id="SM00320">
    <property type="entry name" value="WD40"/>
    <property type="match status" value="7"/>
</dbReference>
<feature type="repeat" description="WD" evidence="7">
    <location>
        <begin position="176"/>
        <end position="217"/>
    </location>
</feature>
<evidence type="ECO:0000256" key="8">
    <source>
        <dbReference type="RuleBase" id="RU280818"/>
    </source>
</evidence>